<feature type="transmembrane region" description="Helical" evidence="1">
    <location>
        <begin position="118"/>
        <end position="135"/>
    </location>
</feature>
<keyword evidence="1" id="KW-1133">Transmembrane helix</keyword>
<accession>A0ABP0HRI4</accession>
<evidence type="ECO:0000313" key="3">
    <source>
        <dbReference type="Proteomes" id="UP001642464"/>
    </source>
</evidence>
<dbReference type="EMBL" id="CAXAMM010001648">
    <property type="protein sequence ID" value="CAK8992834.1"/>
    <property type="molecule type" value="Genomic_DNA"/>
</dbReference>
<evidence type="ECO:0000256" key="1">
    <source>
        <dbReference type="SAM" id="Phobius"/>
    </source>
</evidence>
<feature type="transmembrane region" description="Helical" evidence="1">
    <location>
        <begin position="6"/>
        <end position="22"/>
    </location>
</feature>
<feature type="transmembrane region" description="Helical" evidence="1">
    <location>
        <begin position="141"/>
        <end position="159"/>
    </location>
</feature>
<feature type="transmembrane region" description="Helical" evidence="1">
    <location>
        <begin position="190"/>
        <end position="223"/>
    </location>
</feature>
<organism evidence="2 3">
    <name type="scientific">Durusdinium trenchii</name>
    <dbReference type="NCBI Taxonomy" id="1381693"/>
    <lineage>
        <taxon>Eukaryota</taxon>
        <taxon>Sar</taxon>
        <taxon>Alveolata</taxon>
        <taxon>Dinophyceae</taxon>
        <taxon>Suessiales</taxon>
        <taxon>Symbiodiniaceae</taxon>
        <taxon>Durusdinium</taxon>
    </lineage>
</organism>
<gene>
    <name evidence="2" type="ORF">SCF082_LOCUS3237</name>
</gene>
<reference evidence="2 3" key="1">
    <citation type="submission" date="2024-02" db="EMBL/GenBank/DDBJ databases">
        <authorList>
            <person name="Chen Y."/>
            <person name="Shah S."/>
            <person name="Dougan E. K."/>
            <person name="Thang M."/>
            <person name="Chan C."/>
        </authorList>
    </citation>
    <scope>NUCLEOTIDE SEQUENCE [LARGE SCALE GENOMIC DNA]</scope>
</reference>
<feature type="transmembrane region" description="Helical" evidence="1">
    <location>
        <begin position="334"/>
        <end position="352"/>
    </location>
</feature>
<feature type="transmembrane region" description="Helical" evidence="1">
    <location>
        <begin position="256"/>
        <end position="279"/>
    </location>
</feature>
<protein>
    <recommendedName>
        <fullName evidence="4">Glycosyltransferase RgtA/B/C/D-like domain-containing protein</fullName>
    </recommendedName>
</protein>
<keyword evidence="3" id="KW-1185">Reference proteome</keyword>
<dbReference type="Proteomes" id="UP001642464">
    <property type="component" value="Unassembled WGS sequence"/>
</dbReference>
<feature type="transmembrane region" description="Helical" evidence="1">
    <location>
        <begin position="358"/>
        <end position="381"/>
    </location>
</feature>
<feature type="transmembrane region" description="Helical" evidence="1">
    <location>
        <begin position="393"/>
        <end position="413"/>
    </location>
</feature>
<name>A0ABP0HRI4_9DINO</name>
<keyword evidence="1" id="KW-0812">Transmembrane</keyword>
<evidence type="ECO:0008006" key="4">
    <source>
        <dbReference type="Google" id="ProtNLM"/>
    </source>
</evidence>
<feature type="transmembrane region" description="Helical" evidence="1">
    <location>
        <begin position="305"/>
        <end position="327"/>
    </location>
</feature>
<proteinExistence type="predicted"/>
<comment type="caution">
    <text evidence="2">The sequence shown here is derived from an EMBL/GenBank/DDBJ whole genome shotgun (WGS) entry which is preliminary data.</text>
</comment>
<evidence type="ECO:0000313" key="2">
    <source>
        <dbReference type="EMBL" id="CAK8992834.1"/>
    </source>
</evidence>
<keyword evidence="1" id="KW-0472">Membrane</keyword>
<sequence>MRSGWQAASIVGFLVVLALLAWDRWEGDATTRPFEYDEWLALEYYAWPGITAEGSMRSLRRTDDFYDLDRPTLRNFALGSYRSLGEWKEPNNHVPHSFLVNCSLAVFGTSEASARAPAFLAALLASVLMFLFLQYCCGWRVAAPFVAIWLFCLPYVVQYSLEARGYSLMLCLQIAFLMSAQQAWRRPESILWGTVMTAIAIASAMNILSLAVDWLLPAYIALFLFPNGWPRRRTIDDADLEAEVLRHHTSLWRRNLIVQMLAGAFVGGLFVIDRLPFIISSARQYGQRFHSISEMFSLIVDASRYLFAGPAAVAIALLGIVGCVLMVRRREHRTLAVIAICTLIVSLLHFVGIQRLPYARTCAYTLPLACIGTAYAIEACWNASSKRLARGGVACGLGFISIAAVYASLMFTFPNYQFLRSLDAVETQSRSRATYCMLPANKEYWFSKSLPDHWLTALDHPTADQSIQRLVLWCGSDDPTEIETSLGTPANVPHGAAAPIGPYELRSFSVTQQQFERIEGNPLEESELAIVVWYPDLNRLGISCHDIDERIEATDVPTLKRLRRVAAKVDFYGAVNAYEFIVTDKTAWTRLQPLLHELRKEFGGNPLVLISSQPAERTNAGDS</sequence>